<gene>
    <name evidence="2" type="ORF">IU459_14925</name>
</gene>
<evidence type="ECO:0000256" key="1">
    <source>
        <dbReference type="SAM" id="Phobius"/>
    </source>
</evidence>
<dbReference type="Proteomes" id="UP000702209">
    <property type="component" value="Unassembled WGS sequence"/>
</dbReference>
<keyword evidence="1" id="KW-1133">Transmembrane helix</keyword>
<name>A0ABS0CQC7_9NOCA</name>
<feature type="transmembrane region" description="Helical" evidence="1">
    <location>
        <begin position="90"/>
        <end position="114"/>
    </location>
</feature>
<sequence>MLAASVLAAAVWISVHLVVHPVLHTAGLFVHLAALVGLIASGCVLEPNLASMLTRTKLALVLVLTLNGPQAMMLSKRLDQHWSAALPPRVLIWAAATGVVSQICWWGAVLIGFWNAEH</sequence>
<protein>
    <recommendedName>
        <fullName evidence="4">Copper resistance protein D domain-containing protein</fullName>
    </recommendedName>
</protein>
<comment type="caution">
    <text evidence="2">The sequence shown here is derived from an EMBL/GenBank/DDBJ whole genome shotgun (WGS) entry which is preliminary data.</text>
</comment>
<proteinExistence type="predicted"/>
<dbReference type="EMBL" id="JADLQX010000010">
    <property type="protein sequence ID" value="MBF6298827.1"/>
    <property type="molecule type" value="Genomic_DNA"/>
</dbReference>
<evidence type="ECO:0008006" key="4">
    <source>
        <dbReference type="Google" id="ProtNLM"/>
    </source>
</evidence>
<evidence type="ECO:0000313" key="3">
    <source>
        <dbReference type="Proteomes" id="UP000702209"/>
    </source>
</evidence>
<evidence type="ECO:0000313" key="2">
    <source>
        <dbReference type="EMBL" id="MBF6298827.1"/>
    </source>
</evidence>
<reference evidence="2 3" key="1">
    <citation type="submission" date="2020-10" db="EMBL/GenBank/DDBJ databases">
        <title>Identification of Nocardia species via Next-generation sequencing and recognition of intraspecies genetic diversity.</title>
        <authorList>
            <person name="Li P."/>
            <person name="Li P."/>
            <person name="Lu B."/>
        </authorList>
    </citation>
    <scope>NUCLEOTIDE SEQUENCE [LARGE SCALE GENOMIC DNA]</scope>
    <source>
        <strain evidence="2 3">BJ06-0157</strain>
    </source>
</reference>
<keyword evidence="1" id="KW-0812">Transmembrane</keyword>
<organism evidence="2 3">
    <name type="scientific">Nocardia amamiensis</name>
    <dbReference type="NCBI Taxonomy" id="404578"/>
    <lineage>
        <taxon>Bacteria</taxon>
        <taxon>Bacillati</taxon>
        <taxon>Actinomycetota</taxon>
        <taxon>Actinomycetes</taxon>
        <taxon>Mycobacteriales</taxon>
        <taxon>Nocardiaceae</taxon>
        <taxon>Nocardia</taxon>
    </lineage>
</organism>
<feature type="transmembrane region" description="Helical" evidence="1">
    <location>
        <begin position="27"/>
        <end position="46"/>
    </location>
</feature>
<accession>A0ABS0CQC7</accession>
<feature type="transmembrane region" description="Helical" evidence="1">
    <location>
        <begin position="58"/>
        <end position="78"/>
    </location>
</feature>
<keyword evidence="3" id="KW-1185">Reference proteome</keyword>
<keyword evidence="1" id="KW-0472">Membrane</keyword>